<protein>
    <submittedName>
        <fullName evidence="3">Terminase</fullName>
    </submittedName>
</protein>
<proteinExistence type="predicted"/>
<reference evidence="3" key="1">
    <citation type="journal article" date="2015" name="Front. Microbiol.">
        <title>Combining genomic sequencing methods to explore viral diversity and reveal potential virus-host interactions.</title>
        <authorList>
            <person name="Chow C.E."/>
            <person name="Winget D.M."/>
            <person name="White R.A.III."/>
            <person name="Hallam S.J."/>
            <person name="Suttle C.A."/>
        </authorList>
    </citation>
    <scope>NUCLEOTIDE SEQUENCE</scope>
    <source>
        <strain evidence="3">Anoxic3_3</strain>
    </source>
</reference>
<dbReference type="Pfam" id="PF19808">
    <property type="entry name" value="DUF6291"/>
    <property type="match status" value="1"/>
</dbReference>
<reference evidence="3" key="2">
    <citation type="submission" date="2015-03" db="EMBL/GenBank/DDBJ databases">
        <authorList>
            <person name="Chow C.-E.T."/>
            <person name="Winget D.M."/>
            <person name="White R.A.III."/>
            <person name="Hallam S.J."/>
            <person name="Suttle C.A."/>
        </authorList>
    </citation>
    <scope>NUCLEOTIDE SEQUENCE</scope>
    <source>
        <strain evidence="3">Anoxic3_3</strain>
    </source>
</reference>
<organism evidence="3">
    <name type="scientific">uncultured marine virus</name>
    <dbReference type="NCBI Taxonomy" id="186617"/>
    <lineage>
        <taxon>Viruses</taxon>
        <taxon>environmental samples</taxon>
    </lineage>
</organism>
<feature type="region of interest" description="Disordered" evidence="1">
    <location>
        <begin position="69"/>
        <end position="116"/>
    </location>
</feature>
<evidence type="ECO:0000256" key="1">
    <source>
        <dbReference type="SAM" id="MobiDB-lite"/>
    </source>
</evidence>
<feature type="domain" description="DUF6291" evidence="2">
    <location>
        <begin position="13"/>
        <end position="84"/>
    </location>
</feature>
<evidence type="ECO:0000313" key="3">
    <source>
        <dbReference type="EMBL" id="AKH46023.1"/>
    </source>
</evidence>
<name>A0A0F7L3F7_9VIRU</name>
<dbReference type="InterPro" id="IPR046258">
    <property type="entry name" value="DUF6291"/>
</dbReference>
<sequence>MTDKSIQKQREAFTFYRSYYEGIKRLPEDNQLEILKAIIDYSFTQQEQELSTINSAMFELMRPNLDNNYKQYLNGSKPKKANSKPIEAKRKPKLSQKKPTANNDNENDNDNKNENDNEKIKEVWNDFSNRIGLSPVIKLNETRNRNIKARSRDNDFNLQIIFDKIESSKFMQGDNQRGWRVDFDFVFCSAINYLKIMEGKYDDKKEETDDIDWNLTIEDVYGK</sequence>
<evidence type="ECO:0000259" key="2">
    <source>
        <dbReference type="Pfam" id="PF19808"/>
    </source>
</evidence>
<accession>A0A0F7L3F7</accession>
<dbReference type="EMBL" id="KR029578">
    <property type="protein sequence ID" value="AKH46023.1"/>
    <property type="molecule type" value="Genomic_DNA"/>
</dbReference>